<dbReference type="Pfam" id="PF01370">
    <property type="entry name" value="Epimerase"/>
    <property type="match status" value="1"/>
</dbReference>
<keyword evidence="1" id="KW-0520">NAD</keyword>
<dbReference type="SUPFAM" id="SSF51735">
    <property type="entry name" value="NAD(P)-binding Rossmann-fold domains"/>
    <property type="match status" value="1"/>
</dbReference>
<evidence type="ECO:0000256" key="1">
    <source>
        <dbReference type="ARBA" id="ARBA00023027"/>
    </source>
</evidence>
<dbReference type="PANTHER" id="PTHR43574">
    <property type="entry name" value="EPIMERASE-RELATED"/>
    <property type="match status" value="1"/>
</dbReference>
<dbReference type="EMBL" id="FORF01000002">
    <property type="protein sequence ID" value="SFI44114.1"/>
    <property type="molecule type" value="Genomic_DNA"/>
</dbReference>
<dbReference type="AlphaFoldDB" id="A0A1I3I7Y8"/>
<keyword evidence="4" id="KW-1185">Reference proteome</keyword>
<dbReference type="OrthoDB" id="9801785at2"/>
<dbReference type="PRINTS" id="PR01713">
    <property type="entry name" value="NUCEPIMERASE"/>
</dbReference>
<proteinExistence type="predicted"/>
<gene>
    <name evidence="3" type="ORF">SAMN03080618_00444</name>
</gene>
<name>A0A1I3I7Y8_9HYPH</name>
<dbReference type="Gene3D" id="3.40.50.720">
    <property type="entry name" value="NAD(P)-binding Rossmann-like Domain"/>
    <property type="match status" value="1"/>
</dbReference>
<evidence type="ECO:0000259" key="2">
    <source>
        <dbReference type="Pfam" id="PF01370"/>
    </source>
</evidence>
<feature type="domain" description="NAD-dependent epimerase/dehydratase" evidence="2">
    <location>
        <begin position="4"/>
        <end position="232"/>
    </location>
</feature>
<dbReference type="InterPro" id="IPR036291">
    <property type="entry name" value="NAD(P)-bd_dom_sf"/>
</dbReference>
<sequence>MRFLVTGAAGFIGFHLARRLLDDGHAVLGVDGMTDYYDVGLKRRRNAMLQAYDRYEFAPVMLQDRPELEALVAAFAPEVIFHLAAQAGVRHSLAHPDTYVSANILGTHQLLEIARKYRPQHLLLASTSSIYGGNEVFPFEEGQRSDFPLSIYAATKKACEGMSHAYAHLWEIPTTCIRFFTVYGPWGRPDMALYRFVDAAVRGRTVEIYGMGGMLREVTYVGDLVEAMTRLVSVVPRAGAPMSSHGVVDSLSPVAPWRAVNIAGGNQVSVLEMVDTVERLTRCNITRRFRSDHLGEAVETRACSRLLHALTGIMPATGFEEIVREFVSWYHDEGYRWARNAVPTVPETC</sequence>
<protein>
    <submittedName>
        <fullName evidence="3">UDP-glucuronate 4-epimerase</fullName>
    </submittedName>
</protein>
<organism evidence="3 4">
    <name type="scientific">Aquamicrobium aerolatum DSM 21857</name>
    <dbReference type="NCBI Taxonomy" id="1121003"/>
    <lineage>
        <taxon>Bacteria</taxon>
        <taxon>Pseudomonadati</taxon>
        <taxon>Pseudomonadota</taxon>
        <taxon>Alphaproteobacteria</taxon>
        <taxon>Hyphomicrobiales</taxon>
        <taxon>Phyllobacteriaceae</taxon>
        <taxon>Aerobium</taxon>
    </lineage>
</organism>
<dbReference type="Proteomes" id="UP000242763">
    <property type="component" value="Unassembled WGS sequence"/>
</dbReference>
<dbReference type="RefSeq" id="WP_091518061.1">
    <property type="nucleotide sequence ID" value="NZ_FORF01000002.1"/>
</dbReference>
<accession>A0A1I3I7Y8</accession>
<evidence type="ECO:0000313" key="4">
    <source>
        <dbReference type="Proteomes" id="UP000242763"/>
    </source>
</evidence>
<evidence type="ECO:0000313" key="3">
    <source>
        <dbReference type="EMBL" id="SFI44114.1"/>
    </source>
</evidence>
<dbReference type="InterPro" id="IPR001509">
    <property type="entry name" value="Epimerase_deHydtase"/>
</dbReference>
<reference evidence="4" key="1">
    <citation type="submission" date="2016-10" db="EMBL/GenBank/DDBJ databases">
        <authorList>
            <person name="Varghese N."/>
            <person name="Submissions S."/>
        </authorList>
    </citation>
    <scope>NUCLEOTIDE SEQUENCE [LARGE SCALE GENOMIC DNA]</scope>
    <source>
        <strain evidence="4">DSM 21857</strain>
    </source>
</reference>
<dbReference type="STRING" id="1121003.SAMN03080618_00444"/>